<dbReference type="EMBL" id="AMCI01005186">
    <property type="protein sequence ID" value="EJW96616.1"/>
    <property type="molecule type" value="Genomic_DNA"/>
</dbReference>
<dbReference type="Gene3D" id="3.60.21.10">
    <property type="match status" value="1"/>
</dbReference>
<dbReference type="InterPro" id="IPR029052">
    <property type="entry name" value="Metallo-depent_PP-like"/>
</dbReference>
<dbReference type="PROSITE" id="PS00786">
    <property type="entry name" value="5_NUCLEOTIDASE_2"/>
    <property type="match status" value="1"/>
</dbReference>
<feature type="non-terminal residue" evidence="2">
    <location>
        <position position="1"/>
    </location>
</feature>
<dbReference type="PANTHER" id="PTHR11575">
    <property type="entry name" value="5'-NUCLEOTIDASE-RELATED"/>
    <property type="match status" value="1"/>
</dbReference>
<gene>
    <name evidence="2" type="ORF">EVA_15276</name>
</gene>
<dbReference type="InterPro" id="IPR006179">
    <property type="entry name" value="5_nucleotidase/apyrase"/>
</dbReference>
<dbReference type="InterPro" id="IPR004843">
    <property type="entry name" value="Calcineurin-like_PHP"/>
</dbReference>
<evidence type="ECO:0000313" key="2">
    <source>
        <dbReference type="EMBL" id="EJW96616.1"/>
    </source>
</evidence>
<evidence type="ECO:0000259" key="1">
    <source>
        <dbReference type="Pfam" id="PF00149"/>
    </source>
</evidence>
<accession>J9FNW6</accession>
<name>J9FNW6_9ZZZZ</name>
<reference evidence="2" key="1">
    <citation type="journal article" date="2012" name="PLoS ONE">
        <title>Gene sets for utilization of primary and secondary nutrition supplies in the distal gut of endangered iberian lynx.</title>
        <authorList>
            <person name="Alcaide M."/>
            <person name="Messina E."/>
            <person name="Richter M."/>
            <person name="Bargiela R."/>
            <person name="Peplies J."/>
            <person name="Huws S.A."/>
            <person name="Newbold C.J."/>
            <person name="Golyshin P.N."/>
            <person name="Simon M.A."/>
            <person name="Lopez G."/>
            <person name="Yakimov M.M."/>
            <person name="Ferrer M."/>
        </authorList>
    </citation>
    <scope>NUCLEOTIDE SEQUENCE</scope>
</reference>
<feature type="domain" description="Calcineurin-like phosphoesterase" evidence="1">
    <location>
        <begin position="4"/>
        <end position="109"/>
    </location>
</feature>
<dbReference type="Pfam" id="PF00149">
    <property type="entry name" value="Metallophos"/>
    <property type="match status" value="1"/>
</dbReference>
<protein>
    <submittedName>
        <fullName evidence="2">5'-nucleotidase/2',3'-cyclic phosphodiesterase</fullName>
    </submittedName>
</protein>
<dbReference type="GO" id="GO:0046872">
    <property type="term" value="F:metal ion binding"/>
    <property type="evidence" value="ECO:0007669"/>
    <property type="project" value="InterPro"/>
</dbReference>
<dbReference type="InterPro" id="IPR006146">
    <property type="entry name" value="5'-Nucleotdase_CS"/>
</dbReference>
<dbReference type="GO" id="GO:0016788">
    <property type="term" value="F:hydrolase activity, acting on ester bonds"/>
    <property type="evidence" value="ECO:0007669"/>
    <property type="project" value="InterPro"/>
</dbReference>
<dbReference type="SUPFAM" id="SSF56300">
    <property type="entry name" value="Metallo-dependent phosphatases"/>
    <property type="match status" value="1"/>
</dbReference>
<dbReference type="GO" id="GO:0000166">
    <property type="term" value="F:nucleotide binding"/>
    <property type="evidence" value="ECO:0007669"/>
    <property type="project" value="InterPro"/>
</dbReference>
<dbReference type="AlphaFoldDB" id="J9FNW6"/>
<organism evidence="2">
    <name type="scientific">gut metagenome</name>
    <dbReference type="NCBI Taxonomy" id="749906"/>
    <lineage>
        <taxon>unclassified sequences</taxon>
        <taxon>metagenomes</taxon>
        <taxon>organismal metagenomes</taxon>
    </lineage>
</organism>
<proteinExistence type="predicted"/>
<dbReference type="PANTHER" id="PTHR11575:SF24">
    <property type="entry name" value="5'-NUCLEOTIDASE"/>
    <property type="match status" value="1"/>
</dbReference>
<comment type="caution">
    <text evidence="2">The sequence shown here is derived from an EMBL/GenBank/DDBJ whole genome shotgun (WGS) entry which is preliminary data.</text>
</comment>
<sequence length="191" mass="21150">EVQILFTHDMHSHLDSYKAEKEGETVKVGGFGKLKTLVDEKRKNCPATFLLDGGDFSMGTLYQTIYETEAAELVQMGRLGYDATTLGNHEFDYRSSGLAHMLHAAIKRGEEERELKLPALVSANIDWTKNTSKDNKLVKEALDAYGSTPYIVLERGGVRVGIYGVLGKDADACAPESGLEFEDIVETSKKW</sequence>
<dbReference type="GO" id="GO:0009166">
    <property type="term" value="P:nucleotide catabolic process"/>
    <property type="evidence" value="ECO:0007669"/>
    <property type="project" value="InterPro"/>
</dbReference>